<dbReference type="RefSeq" id="WP_086371419.1">
    <property type="nucleotide sequence ID" value="NZ_CP020081.1"/>
</dbReference>
<sequence>MNTVKIRKNAKLLKQAFENAVEFVLVEQVSQIDDSFDATEPKAVSKAEAKALFEKWYDSAYVTAKYENDVLVSIKIKDCQYYFADSLTLVIVKKEEEQPTITAQDIADLKINNLAPKVVEITATPAPVEAVKAVQSVIVDGESFDIECPVEREEIRFAAKMQKIAHNLDLIEKEVEAFEQAQEQQAQENDHFLTVHEFNAVVLNEAQTEVIQRPIPSTASVNSIKCDEIQKGDILSEFGFFATVESVEIVGSHLNRAIYQFKLSYVCGDLENFEYLSSKYKPDGLATIKGSIDRCFFKIEPDSIREICENS</sequence>
<dbReference type="AlphaFoldDB" id="A0AAC9SP98"/>
<accession>A0AAC9SP98</accession>
<protein>
    <submittedName>
        <fullName evidence="2">Unknow</fullName>
    </submittedName>
</protein>
<dbReference type="EMBL" id="CP020081">
    <property type="protein sequence ID" value="ARR10531.1"/>
    <property type="molecule type" value="Genomic_DNA"/>
</dbReference>
<name>A0AAC9SP98_9VIBR</name>
<proteinExistence type="predicted"/>
<geneLocation type="plasmid" evidence="2">
    <name>pVCGX4</name>
</geneLocation>
<feature type="coiled-coil region" evidence="1">
    <location>
        <begin position="161"/>
        <end position="188"/>
    </location>
</feature>
<evidence type="ECO:0000256" key="1">
    <source>
        <dbReference type="SAM" id="Coils"/>
    </source>
</evidence>
<keyword evidence="2" id="KW-0614">Plasmid</keyword>
<keyword evidence="1" id="KW-0175">Coiled coil</keyword>
<gene>
    <name evidence="2" type="ORF">Vc3S01_p40045</name>
</gene>
<reference evidence="2" key="1">
    <citation type="submission" date="2017-03" db="EMBL/GenBank/DDBJ databases">
        <title>Vibrio campbellii Genome sequencing and assembly.</title>
        <authorList>
            <person name="Dong X."/>
        </authorList>
    </citation>
    <scope>NUCLEOTIDE SEQUENCE [LARGE SCALE GENOMIC DNA]</scope>
    <source>
        <strain evidence="2">20130629003S01</strain>
        <plasmid evidence="2">pVCGX4</plasmid>
    </source>
</reference>
<evidence type="ECO:0000313" key="2">
    <source>
        <dbReference type="EMBL" id="ARR10531.1"/>
    </source>
</evidence>
<organism evidence="2">
    <name type="scientific">Vibrio campbellii</name>
    <dbReference type="NCBI Taxonomy" id="680"/>
    <lineage>
        <taxon>Bacteria</taxon>
        <taxon>Pseudomonadati</taxon>
        <taxon>Pseudomonadota</taxon>
        <taxon>Gammaproteobacteria</taxon>
        <taxon>Vibrionales</taxon>
        <taxon>Vibrionaceae</taxon>
        <taxon>Vibrio</taxon>
    </lineage>
</organism>